<organism evidence="1">
    <name type="scientific">human gut metagenome</name>
    <dbReference type="NCBI Taxonomy" id="408170"/>
    <lineage>
        <taxon>unclassified sequences</taxon>
        <taxon>metagenomes</taxon>
        <taxon>organismal metagenomes</taxon>
    </lineage>
</organism>
<proteinExistence type="predicted"/>
<feature type="non-terminal residue" evidence="1">
    <location>
        <position position="62"/>
    </location>
</feature>
<gene>
    <name evidence="1" type="ORF">LEA_15860</name>
</gene>
<accession>K1SKW4</accession>
<protein>
    <submittedName>
        <fullName evidence="1">Uncharacterized protein</fullName>
    </submittedName>
</protein>
<dbReference type="AlphaFoldDB" id="K1SKW4"/>
<name>K1SKW4_9ZZZZ</name>
<sequence length="62" mass="7071">MREKTATAGRNAYISYQSWALVPARILPLNPDQISPEYLDLRIQDLKEKAEELDLPIDGMVL</sequence>
<evidence type="ECO:0000313" key="1">
    <source>
        <dbReference type="EMBL" id="EKC54430.1"/>
    </source>
</evidence>
<dbReference type="EMBL" id="AJWY01010831">
    <property type="protein sequence ID" value="EKC54430.1"/>
    <property type="molecule type" value="Genomic_DNA"/>
</dbReference>
<comment type="caution">
    <text evidence="1">The sequence shown here is derived from an EMBL/GenBank/DDBJ whole genome shotgun (WGS) entry which is preliminary data.</text>
</comment>
<reference evidence="1" key="1">
    <citation type="journal article" date="2013" name="Environ. Microbiol.">
        <title>Microbiota from the distal guts of lean and obese adolescents exhibit partial functional redundancy besides clear differences in community structure.</title>
        <authorList>
            <person name="Ferrer M."/>
            <person name="Ruiz A."/>
            <person name="Lanza F."/>
            <person name="Haange S.B."/>
            <person name="Oberbach A."/>
            <person name="Till H."/>
            <person name="Bargiela R."/>
            <person name="Campoy C."/>
            <person name="Segura M.T."/>
            <person name="Richter M."/>
            <person name="von Bergen M."/>
            <person name="Seifert J."/>
            <person name="Suarez A."/>
        </authorList>
    </citation>
    <scope>NUCLEOTIDE SEQUENCE</scope>
</reference>